<protein>
    <submittedName>
        <fullName evidence="3">HupE/UreJ family protein</fullName>
    </submittedName>
</protein>
<feature type="transmembrane region" description="Helical" evidence="1">
    <location>
        <begin position="75"/>
        <end position="93"/>
    </location>
</feature>
<gene>
    <name evidence="3" type="ORF">IFO68_15825</name>
</gene>
<name>A0ABR9BNK1_9GAMM</name>
<evidence type="ECO:0000256" key="1">
    <source>
        <dbReference type="SAM" id="Phobius"/>
    </source>
</evidence>
<dbReference type="RefSeq" id="WP_192016813.1">
    <property type="nucleotide sequence ID" value="NZ_JACYTP010000011.1"/>
</dbReference>
<feature type="transmembrane region" description="Helical" evidence="1">
    <location>
        <begin position="124"/>
        <end position="143"/>
    </location>
</feature>
<keyword evidence="4" id="KW-1185">Reference proteome</keyword>
<sequence>MHQGSNKQRIAFIGTGILLSAPAFAHVGHGQEAGTIINSFMAGVTHPLTGLDHLAMLLGVGFLSAQTPGLKKQMSLMVSALASILLGLAFGAITGGFSGMEILILGSVFVAAATLGFKAFGRSYLATLGSMLSVAMLLAHGWAHGVEAPASALLSFAPGMLVSATGILIAGNFIGRAVPARWLSPVLAFSGVMLALAS</sequence>
<comment type="caution">
    <text evidence="3">The sequence shown here is derived from an EMBL/GenBank/DDBJ whole genome shotgun (WGS) entry which is preliminary data.</text>
</comment>
<dbReference type="Proteomes" id="UP000649768">
    <property type="component" value="Unassembled WGS sequence"/>
</dbReference>
<feature type="transmembrane region" description="Helical" evidence="1">
    <location>
        <begin position="99"/>
        <end position="117"/>
    </location>
</feature>
<keyword evidence="1" id="KW-0472">Membrane</keyword>
<keyword evidence="1" id="KW-0812">Transmembrane</keyword>
<reference evidence="3 4" key="1">
    <citation type="submission" date="2020-09" db="EMBL/GenBank/DDBJ databases">
        <title>Photobacterium sp. CAU 1568 isolated from sand of Sido Beach.</title>
        <authorList>
            <person name="Kim W."/>
        </authorList>
    </citation>
    <scope>NUCLEOTIDE SEQUENCE [LARGE SCALE GENOMIC DNA]</scope>
    <source>
        <strain evidence="3 4">CAU 1568</strain>
    </source>
</reference>
<feature type="chain" id="PRO_5046619538" evidence="2">
    <location>
        <begin position="26"/>
        <end position="198"/>
    </location>
</feature>
<keyword evidence="2" id="KW-0732">Signal</keyword>
<keyword evidence="1" id="KW-1133">Transmembrane helix</keyword>
<feature type="transmembrane region" description="Helical" evidence="1">
    <location>
        <begin position="178"/>
        <end position="197"/>
    </location>
</feature>
<organism evidence="3 4">
    <name type="scientific">Photobacterium arenosum</name>
    <dbReference type="NCBI Taxonomy" id="2774143"/>
    <lineage>
        <taxon>Bacteria</taxon>
        <taxon>Pseudomonadati</taxon>
        <taxon>Pseudomonadota</taxon>
        <taxon>Gammaproteobacteria</taxon>
        <taxon>Vibrionales</taxon>
        <taxon>Vibrionaceae</taxon>
        <taxon>Photobacterium</taxon>
    </lineage>
</organism>
<evidence type="ECO:0000313" key="4">
    <source>
        <dbReference type="Proteomes" id="UP000649768"/>
    </source>
</evidence>
<evidence type="ECO:0000313" key="3">
    <source>
        <dbReference type="EMBL" id="MBD8514150.1"/>
    </source>
</evidence>
<accession>A0ABR9BNK1</accession>
<feature type="transmembrane region" description="Helical" evidence="1">
    <location>
        <begin position="40"/>
        <end position="63"/>
    </location>
</feature>
<dbReference type="EMBL" id="JACYTP010000011">
    <property type="protein sequence ID" value="MBD8514150.1"/>
    <property type="molecule type" value="Genomic_DNA"/>
</dbReference>
<dbReference type="InterPro" id="IPR007038">
    <property type="entry name" value="HupE_UreJ"/>
</dbReference>
<dbReference type="Pfam" id="PF04955">
    <property type="entry name" value="HupE_UreJ"/>
    <property type="match status" value="1"/>
</dbReference>
<feature type="transmembrane region" description="Helical" evidence="1">
    <location>
        <begin position="149"/>
        <end position="171"/>
    </location>
</feature>
<feature type="signal peptide" evidence="2">
    <location>
        <begin position="1"/>
        <end position="25"/>
    </location>
</feature>
<proteinExistence type="predicted"/>
<evidence type="ECO:0000256" key="2">
    <source>
        <dbReference type="SAM" id="SignalP"/>
    </source>
</evidence>